<dbReference type="SUPFAM" id="SSF53850">
    <property type="entry name" value="Periplasmic binding protein-like II"/>
    <property type="match status" value="1"/>
</dbReference>
<keyword evidence="3" id="KW-1185">Reference proteome</keyword>
<accession>W7Q848</accession>
<organism evidence="2 3">
    <name type="scientific">Catenovulum agarivorans DS-2</name>
    <dbReference type="NCBI Taxonomy" id="1328313"/>
    <lineage>
        <taxon>Bacteria</taxon>
        <taxon>Pseudomonadati</taxon>
        <taxon>Pseudomonadota</taxon>
        <taxon>Gammaproteobacteria</taxon>
        <taxon>Alteromonadales</taxon>
        <taxon>Alteromonadaceae</taxon>
        <taxon>Catenovulum</taxon>
    </lineage>
</organism>
<evidence type="ECO:0000313" key="3">
    <source>
        <dbReference type="Proteomes" id="UP000019276"/>
    </source>
</evidence>
<dbReference type="PANTHER" id="PTHR30222">
    <property type="entry name" value="SPERMIDINE/PUTRESCINE-BINDING PERIPLASMIC PROTEIN"/>
    <property type="match status" value="1"/>
</dbReference>
<dbReference type="PATRIC" id="fig|1328313.3.peg.2953"/>
<name>W7Q848_9ALTE</name>
<comment type="caution">
    <text evidence="2">The sequence shown here is derived from an EMBL/GenBank/DDBJ whole genome shotgun (WGS) entry which is preliminary data.</text>
</comment>
<keyword evidence="1" id="KW-0732">Signal</keyword>
<dbReference type="Gene3D" id="3.40.190.10">
    <property type="entry name" value="Periplasmic binding protein-like II"/>
    <property type="match status" value="1"/>
</dbReference>
<sequence length="208" mass="23531">MAAQASGLMRFADIGNMSKRELDQLFDILLELKFDGHFNGFWNSVPESVEFMANGRVVIESMFSPAVSALNARNIPVVFAAPKEGYRGWHGVMCLSAATQGINKDVAYEYMNWWLSGWPGAFIARQGYYISNPERSKPYLAQDEWDYWYMGKPAAKALTGPDGRLSVPQGDIRTGGSYTKRMSNVVVWNTVMPTYEYSLQKWYEFISA</sequence>
<dbReference type="AlphaFoldDB" id="W7Q848"/>
<evidence type="ECO:0000313" key="2">
    <source>
        <dbReference type="EMBL" id="EWH08989.1"/>
    </source>
</evidence>
<dbReference type="eggNOG" id="COG0687">
    <property type="taxonomic scope" value="Bacteria"/>
</dbReference>
<protein>
    <recommendedName>
        <fullName evidence="4">Signal peptide prediction</fullName>
    </recommendedName>
</protein>
<dbReference type="Proteomes" id="UP000019276">
    <property type="component" value="Unassembled WGS sequence"/>
</dbReference>
<dbReference type="EMBL" id="ARZY01000031">
    <property type="protein sequence ID" value="EWH08989.1"/>
    <property type="molecule type" value="Genomic_DNA"/>
</dbReference>
<proteinExistence type="predicted"/>
<evidence type="ECO:0000256" key="1">
    <source>
        <dbReference type="ARBA" id="ARBA00022729"/>
    </source>
</evidence>
<dbReference type="PANTHER" id="PTHR30222:SF17">
    <property type="entry name" value="SPERMIDINE_PUTRESCINE-BINDING PERIPLASMIC PROTEIN"/>
    <property type="match status" value="1"/>
</dbReference>
<gene>
    <name evidence="2" type="ORF">DS2_14484</name>
</gene>
<evidence type="ECO:0008006" key="4">
    <source>
        <dbReference type="Google" id="ProtNLM"/>
    </source>
</evidence>
<reference evidence="2 3" key="1">
    <citation type="journal article" date="2014" name="Genome Announc.">
        <title>Draft Genome Sequence of the Agar-Degrading Bacterium Catenovulum sp. Strain DS-2, Isolated from Intestines of Haliotis diversicolor.</title>
        <authorList>
            <person name="Shan D."/>
            <person name="Li X."/>
            <person name="Gu Z."/>
            <person name="Wei G."/>
            <person name="Gao Z."/>
            <person name="Shao Z."/>
        </authorList>
    </citation>
    <scope>NUCLEOTIDE SEQUENCE [LARGE SCALE GENOMIC DNA]</scope>
    <source>
        <strain evidence="2 3">DS-2</strain>
    </source>
</reference>
<dbReference type="STRING" id="1328313.DS2_14484"/>